<feature type="domain" description="Fe/B12 periplasmic-binding" evidence="4">
    <location>
        <begin position="71"/>
        <end position="338"/>
    </location>
</feature>
<dbReference type="RefSeq" id="WP_338209576.1">
    <property type="nucleotide sequence ID" value="NZ_JAYMFF010000007.1"/>
</dbReference>
<sequence>MKKFVLCAAAAALALALVGCGQQETASSAGDAAPAQEQQTEAPDSAGAKAPGPITFTDDMGNEVTVDNPQRVVACMGSFANAWELAGGTLVGVSDDALTAAGWTIASPDVATVGDFTAVNLEAIIALNPDFVIMTSGTGGRGGDSSQADLRDALVSSGIPVAYFQVTTFDDYKRLMRTFTDITGREDLYEQNAAGVAEAIDGIVGAVPAENPPTALVLTTFSGGTRVQASTTQTGAMLADLGVNNLADENKSLLKDFSLEAVIEMNPDFIFVIPMGDDAEAAMRNLEEATAANPAWSALSAVQNGRYITLDPTLYLAKPNAQWAEAYQGLYDSLYGQN</sequence>
<dbReference type="EMBL" id="JAYMFF010000007">
    <property type="protein sequence ID" value="MEC4175676.1"/>
    <property type="molecule type" value="Genomic_DNA"/>
</dbReference>
<feature type="signal peptide" evidence="3">
    <location>
        <begin position="1"/>
        <end position="21"/>
    </location>
</feature>
<dbReference type="SUPFAM" id="SSF53807">
    <property type="entry name" value="Helical backbone' metal receptor"/>
    <property type="match status" value="1"/>
</dbReference>
<accession>A0ABU6IGX1</accession>
<evidence type="ECO:0000256" key="1">
    <source>
        <dbReference type="ARBA" id="ARBA00008814"/>
    </source>
</evidence>
<dbReference type="PANTHER" id="PTHR30535">
    <property type="entry name" value="VITAMIN B12-BINDING PROTEIN"/>
    <property type="match status" value="1"/>
</dbReference>
<name>A0ABU6IGX1_9ACTN</name>
<dbReference type="PANTHER" id="PTHR30535:SF34">
    <property type="entry name" value="MOLYBDATE-BINDING PROTEIN MOLA"/>
    <property type="match status" value="1"/>
</dbReference>
<dbReference type="Gene3D" id="3.40.50.1980">
    <property type="entry name" value="Nitrogenase molybdenum iron protein domain"/>
    <property type="match status" value="2"/>
</dbReference>
<dbReference type="PROSITE" id="PS50983">
    <property type="entry name" value="FE_B12_PBP"/>
    <property type="match status" value="1"/>
</dbReference>
<evidence type="ECO:0000313" key="6">
    <source>
        <dbReference type="Proteomes" id="UP001349994"/>
    </source>
</evidence>
<evidence type="ECO:0000259" key="4">
    <source>
        <dbReference type="PROSITE" id="PS50983"/>
    </source>
</evidence>
<dbReference type="InterPro" id="IPR002491">
    <property type="entry name" value="ABC_transptr_periplasmic_BD"/>
</dbReference>
<comment type="caution">
    <text evidence="5">The sequence shown here is derived from an EMBL/GenBank/DDBJ whole genome shotgun (WGS) entry which is preliminary data.</text>
</comment>
<feature type="compositionally biased region" description="Low complexity" evidence="2">
    <location>
        <begin position="32"/>
        <end position="43"/>
    </location>
</feature>
<dbReference type="Pfam" id="PF01497">
    <property type="entry name" value="Peripla_BP_2"/>
    <property type="match status" value="1"/>
</dbReference>
<evidence type="ECO:0000313" key="5">
    <source>
        <dbReference type="EMBL" id="MEC4175676.1"/>
    </source>
</evidence>
<dbReference type="PROSITE" id="PS51257">
    <property type="entry name" value="PROKAR_LIPOPROTEIN"/>
    <property type="match status" value="1"/>
</dbReference>
<feature type="chain" id="PRO_5046866482" evidence="3">
    <location>
        <begin position="22"/>
        <end position="338"/>
    </location>
</feature>
<reference evidence="5 6" key="1">
    <citation type="submission" date="2024-01" db="EMBL/GenBank/DDBJ databases">
        <title>novel species in genus Adlercreutzia.</title>
        <authorList>
            <person name="Liu X."/>
        </authorList>
    </citation>
    <scope>NUCLEOTIDE SEQUENCE [LARGE SCALE GENOMIC DNA]</scope>
    <source>
        <strain evidence="5 6">R7</strain>
    </source>
</reference>
<organism evidence="5 6">
    <name type="scientific">Adlercreutzia wanghongyangiae</name>
    <dbReference type="NCBI Taxonomy" id="3111451"/>
    <lineage>
        <taxon>Bacteria</taxon>
        <taxon>Bacillati</taxon>
        <taxon>Actinomycetota</taxon>
        <taxon>Coriobacteriia</taxon>
        <taxon>Eggerthellales</taxon>
        <taxon>Eggerthellaceae</taxon>
        <taxon>Adlercreutzia</taxon>
    </lineage>
</organism>
<keyword evidence="3" id="KW-0732">Signal</keyword>
<keyword evidence="6" id="KW-1185">Reference proteome</keyword>
<evidence type="ECO:0000256" key="3">
    <source>
        <dbReference type="SAM" id="SignalP"/>
    </source>
</evidence>
<gene>
    <name evidence="5" type="ORF">VIN30_04370</name>
</gene>
<feature type="region of interest" description="Disordered" evidence="2">
    <location>
        <begin position="29"/>
        <end position="60"/>
    </location>
</feature>
<protein>
    <submittedName>
        <fullName evidence="5">ABC transporter substrate-binding protein</fullName>
    </submittedName>
</protein>
<dbReference type="InterPro" id="IPR050902">
    <property type="entry name" value="ABC_Transporter_SBP"/>
</dbReference>
<proteinExistence type="inferred from homology"/>
<dbReference type="Proteomes" id="UP001349994">
    <property type="component" value="Unassembled WGS sequence"/>
</dbReference>
<evidence type="ECO:0000256" key="2">
    <source>
        <dbReference type="SAM" id="MobiDB-lite"/>
    </source>
</evidence>
<comment type="similarity">
    <text evidence="1">Belongs to the bacterial solute-binding protein 8 family.</text>
</comment>